<dbReference type="AlphaFoldDB" id="A0A9Q0H8Z6"/>
<gene>
    <name evidence="3" type="ORF">NE237_022105</name>
</gene>
<feature type="signal peptide" evidence="2">
    <location>
        <begin position="1"/>
        <end position="15"/>
    </location>
</feature>
<organism evidence="3 4">
    <name type="scientific">Protea cynaroides</name>
    <dbReference type="NCBI Taxonomy" id="273540"/>
    <lineage>
        <taxon>Eukaryota</taxon>
        <taxon>Viridiplantae</taxon>
        <taxon>Streptophyta</taxon>
        <taxon>Embryophyta</taxon>
        <taxon>Tracheophyta</taxon>
        <taxon>Spermatophyta</taxon>
        <taxon>Magnoliopsida</taxon>
        <taxon>Proteales</taxon>
        <taxon>Proteaceae</taxon>
        <taxon>Protea</taxon>
    </lineage>
</organism>
<dbReference type="Gene3D" id="3.40.50.1820">
    <property type="entry name" value="alpha/beta hydrolase"/>
    <property type="match status" value="1"/>
</dbReference>
<dbReference type="EMBL" id="JAMYWD010000008">
    <property type="protein sequence ID" value="KAJ4962166.1"/>
    <property type="molecule type" value="Genomic_DNA"/>
</dbReference>
<dbReference type="Proteomes" id="UP001141806">
    <property type="component" value="Unassembled WGS sequence"/>
</dbReference>
<dbReference type="InterPro" id="IPR029058">
    <property type="entry name" value="AB_hydrolase_fold"/>
</dbReference>
<dbReference type="InterPro" id="IPR050960">
    <property type="entry name" value="AB_hydrolase_4_sf"/>
</dbReference>
<dbReference type="OrthoDB" id="247542at2759"/>
<keyword evidence="4" id="KW-1185">Reference proteome</keyword>
<dbReference type="PANTHER" id="PTHR10794:SF63">
    <property type="entry name" value="ALPHA_BETA HYDROLASE 1, ISOFORM A"/>
    <property type="match status" value="1"/>
</dbReference>
<dbReference type="SUPFAM" id="SSF53474">
    <property type="entry name" value="alpha/beta-Hydrolases"/>
    <property type="match status" value="1"/>
</dbReference>
<protein>
    <submittedName>
        <fullName evidence="3">Uncharacterized protein</fullName>
    </submittedName>
</protein>
<dbReference type="GO" id="GO:0034338">
    <property type="term" value="F:short-chain carboxylesterase activity"/>
    <property type="evidence" value="ECO:0007669"/>
    <property type="project" value="TreeGrafter"/>
</dbReference>
<evidence type="ECO:0000256" key="1">
    <source>
        <dbReference type="ARBA" id="ARBA00010884"/>
    </source>
</evidence>
<feature type="chain" id="PRO_5040132499" evidence="2">
    <location>
        <begin position="16"/>
        <end position="117"/>
    </location>
</feature>
<proteinExistence type="inferred from homology"/>
<comment type="caution">
    <text evidence="3">The sequence shown here is derived from an EMBL/GenBank/DDBJ whole genome shotgun (WGS) entry which is preliminary data.</text>
</comment>
<dbReference type="GO" id="GO:0047372">
    <property type="term" value="F:monoacylglycerol lipase activity"/>
    <property type="evidence" value="ECO:0007669"/>
    <property type="project" value="TreeGrafter"/>
</dbReference>
<evidence type="ECO:0000313" key="3">
    <source>
        <dbReference type="EMBL" id="KAJ4962166.1"/>
    </source>
</evidence>
<evidence type="ECO:0000256" key="2">
    <source>
        <dbReference type="SAM" id="SignalP"/>
    </source>
</evidence>
<evidence type="ECO:0000313" key="4">
    <source>
        <dbReference type="Proteomes" id="UP001141806"/>
    </source>
</evidence>
<accession>A0A9Q0H8Z6</accession>
<name>A0A9Q0H8Z6_9MAGN</name>
<keyword evidence="2" id="KW-0732">Signal</keyword>
<sequence>MGGIWLLHGFQVLTCRLSFCTLMAGLLFSATEVSKEGFHVNNPISKDDATPIVVVIPGLASDSSSASDCFYNAGWTGDVRSVIDYLHREYPQAPLFVVGTSIGANILASWFFHSLLC</sequence>
<comment type="similarity">
    <text evidence="1">Belongs to the AB hydrolase superfamily. AB hydrolase 4 family.</text>
</comment>
<dbReference type="PANTHER" id="PTHR10794">
    <property type="entry name" value="ABHYDROLASE DOMAIN-CONTAINING PROTEIN"/>
    <property type="match status" value="1"/>
</dbReference>
<reference evidence="3" key="1">
    <citation type="journal article" date="2023" name="Plant J.">
        <title>The genome of the king protea, Protea cynaroides.</title>
        <authorList>
            <person name="Chang J."/>
            <person name="Duong T.A."/>
            <person name="Schoeman C."/>
            <person name="Ma X."/>
            <person name="Roodt D."/>
            <person name="Barker N."/>
            <person name="Li Z."/>
            <person name="Van de Peer Y."/>
            <person name="Mizrachi E."/>
        </authorList>
    </citation>
    <scope>NUCLEOTIDE SEQUENCE</scope>
    <source>
        <tissue evidence="3">Young leaves</tissue>
    </source>
</reference>